<dbReference type="Gene3D" id="3.40.190.10">
    <property type="entry name" value="Periplasmic binding protein-like II"/>
    <property type="match status" value="2"/>
</dbReference>
<feature type="domain" description="HTH lysR-type" evidence="4">
    <location>
        <begin position="1"/>
        <end position="58"/>
    </location>
</feature>
<dbReference type="EMBL" id="JAAOXG010000039">
    <property type="protein sequence ID" value="NNJ31691.1"/>
    <property type="molecule type" value="Genomic_DNA"/>
</dbReference>
<reference evidence="5 6" key="1">
    <citation type="submission" date="2020-03" db="EMBL/GenBank/DDBJ databases">
        <title>Genome Sequence of industrial isolate, B5A.</title>
        <authorList>
            <person name="Sharma S."/>
            <person name="Patil P.B."/>
            <person name="Korpole S."/>
        </authorList>
    </citation>
    <scope>NUCLEOTIDE SEQUENCE [LARGE SCALE GENOMIC DNA]</scope>
    <source>
        <strain evidence="5 6">PI-S10-B5A</strain>
    </source>
</reference>
<dbReference type="Pfam" id="PF00126">
    <property type="entry name" value="HTH_1"/>
    <property type="match status" value="1"/>
</dbReference>
<evidence type="ECO:0000256" key="3">
    <source>
        <dbReference type="ARBA" id="ARBA00023163"/>
    </source>
</evidence>
<proteinExistence type="inferred from homology"/>
<protein>
    <submittedName>
        <fullName evidence="5">LysR family transcriptional regulator</fullName>
    </submittedName>
</protein>
<dbReference type="InterPro" id="IPR036390">
    <property type="entry name" value="WH_DNA-bd_sf"/>
</dbReference>
<evidence type="ECO:0000313" key="5">
    <source>
        <dbReference type="EMBL" id="NNJ31691.1"/>
    </source>
</evidence>
<evidence type="ECO:0000256" key="1">
    <source>
        <dbReference type="ARBA" id="ARBA00009437"/>
    </source>
</evidence>
<name>A0ABX1VTK5_9FIRM</name>
<dbReference type="PANTHER" id="PTHR30126">
    <property type="entry name" value="HTH-TYPE TRANSCRIPTIONAL REGULATOR"/>
    <property type="match status" value="1"/>
</dbReference>
<accession>A0ABX1VTK5</accession>
<dbReference type="Gene3D" id="1.10.10.10">
    <property type="entry name" value="Winged helix-like DNA-binding domain superfamily/Winged helix DNA-binding domain"/>
    <property type="match status" value="1"/>
</dbReference>
<organism evidence="5 6">
    <name type="scientific">Lacrimispora defluvii</name>
    <dbReference type="NCBI Taxonomy" id="2719233"/>
    <lineage>
        <taxon>Bacteria</taxon>
        <taxon>Bacillati</taxon>
        <taxon>Bacillota</taxon>
        <taxon>Clostridia</taxon>
        <taxon>Lachnospirales</taxon>
        <taxon>Lachnospiraceae</taxon>
        <taxon>Lacrimispora</taxon>
    </lineage>
</organism>
<keyword evidence="2" id="KW-0805">Transcription regulation</keyword>
<dbReference type="InterPro" id="IPR036388">
    <property type="entry name" value="WH-like_DNA-bd_sf"/>
</dbReference>
<evidence type="ECO:0000313" key="6">
    <source>
        <dbReference type="Proteomes" id="UP000539052"/>
    </source>
</evidence>
<evidence type="ECO:0000256" key="2">
    <source>
        <dbReference type="ARBA" id="ARBA00023015"/>
    </source>
</evidence>
<dbReference type="PANTHER" id="PTHR30126:SF93">
    <property type="entry name" value="HTH LYSR-TYPE DOMAIN-CONTAINING PROTEIN"/>
    <property type="match status" value="1"/>
</dbReference>
<dbReference type="PROSITE" id="PS50931">
    <property type="entry name" value="HTH_LYSR"/>
    <property type="match status" value="1"/>
</dbReference>
<comment type="similarity">
    <text evidence="1">Belongs to the LysR transcriptional regulatory family.</text>
</comment>
<dbReference type="Proteomes" id="UP000539052">
    <property type="component" value="Unassembled WGS sequence"/>
</dbReference>
<dbReference type="InterPro" id="IPR000847">
    <property type="entry name" value="LysR_HTH_N"/>
</dbReference>
<dbReference type="RefSeq" id="WP_170822810.1">
    <property type="nucleotide sequence ID" value="NZ_JAAOXG010000039.1"/>
</dbReference>
<keyword evidence="3" id="KW-0804">Transcription</keyword>
<dbReference type="SUPFAM" id="SSF53850">
    <property type="entry name" value="Periplasmic binding protein-like II"/>
    <property type="match status" value="1"/>
</dbReference>
<gene>
    <name evidence="5" type="ORF">G9470_18100</name>
</gene>
<keyword evidence="6" id="KW-1185">Reference proteome</keyword>
<comment type="caution">
    <text evidence="5">The sequence shown here is derived from an EMBL/GenBank/DDBJ whole genome shotgun (WGS) entry which is preliminary data.</text>
</comment>
<evidence type="ECO:0000259" key="4">
    <source>
        <dbReference type="PROSITE" id="PS50931"/>
    </source>
</evidence>
<sequence>MEISDITIFMELYRNRSITKTAELLHYTQSNVSTRLMKLEKEFHATFFLRTRSGLKILPEGERFYQYAVVMDDTLKNLYQEFQTESQEIRVGSTQLLSRLYFPWLYEKNSHFTMHTDAVKKLNCNFNSQIYDIIITHMAQSPDTGIFHIQHPEVLLWAASSSLKMYPEEVLPVIVSRDKLCPLRHLTLQTLNQGKNELSLIEVDTLDLMITLLSSNRAIALLPEKLLKQERRLKVVPSLSPVTLPVYGYCRKRTEADILNQLFQNT</sequence>
<dbReference type="SUPFAM" id="SSF46785">
    <property type="entry name" value="Winged helix' DNA-binding domain"/>
    <property type="match status" value="1"/>
</dbReference>